<dbReference type="GO" id="GO:0006878">
    <property type="term" value="P:intracellular copper ion homeostasis"/>
    <property type="evidence" value="ECO:0007669"/>
    <property type="project" value="TreeGrafter"/>
</dbReference>
<comment type="subcellular location">
    <subcellularLocation>
        <location evidence="1">Nucleus</location>
    </subcellularLocation>
</comment>
<keyword evidence="2" id="KW-0479">Metal-binding</keyword>
<dbReference type="Proteomes" id="UP000789739">
    <property type="component" value="Unassembled WGS sequence"/>
</dbReference>
<organism evidence="10 11">
    <name type="scientific">Paraglomus brasilianum</name>
    <dbReference type="NCBI Taxonomy" id="144538"/>
    <lineage>
        <taxon>Eukaryota</taxon>
        <taxon>Fungi</taxon>
        <taxon>Fungi incertae sedis</taxon>
        <taxon>Mucoromycota</taxon>
        <taxon>Glomeromycotina</taxon>
        <taxon>Glomeromycetes</taxon>
        <taxon>Paraglomerales</taxon>
        <taxon>Paraglomeraceae</taxon>
        <taxon>Paraglomus</taxon>
    </lineage>
</organism>
<sequence>MNQILPLSKQLLCGGLPCWLTVKMVFINGIKYACATCIKGHRSTACHHGDRTLYEIKRKGRPITQCTHCRELRKTQRVHVKCTCNERKIGDVILPGTQSAISLSNPNIDVSSLTGANIGLNYKHSGRNVTVKQPPLVFYLILSITMAFVVEALLNPCRCRIGAKCICCRPIDEEKDSSGQRRRRRSKPNKQCHMNNNSKGKSNSPEVVTVRKLAPRLSFQEPSSNSLCLPSSTVVVPDRNEDISSVSSNTSESFEQIELSISDSQDLLSQISHESTTPSPQDSLEPCLSRQDDDCEDYAIYESEVLGETVTQGSSEDLVNMIYRPFQSCASTFDDGSCCGTRACHCGPSCSCDGCTTHSQSGERRSNLASSSIDSNECCRIDIKKLINPEHSVIIDEDGVELCGCGCKKPNSECSDCVASLCE</sequence>
<evidence type="ECO:0000256" key="4">
    <source>
        <dbReference type="ARBA" id="ARBA00023008"/>
    </source>
</evidence>
<dbReference type="GO" id="GO:0000978">
    <property type="term" value="F:RNA polymerase II cis-regulatory region sequence-specific DNA binding"/>
    <property type="evidence" value="ECO:0007669"/>
    <property type="project" value="TreeGrafter"/>
</dbReference>
<dbReference type="OrthoDB" id="5600085at2759"/>
<dbReference type="PROSITE" id="PS01119">
    <property type="entry name" value="COPPER_FIST_1"/>
    <property type="match status" value="1"/>
</dbReference>
<evidence type="ECO:0000313" key="10">
    <source>
        <dbReference type="EMBL" id="CAG8552348.1"/>
    </source>
</evidence>
<feature type="non-terminal residue" evidence="10">
    <location>
        <position position="423"/>
    </location>
</feature>
<evidence type="ECO:0000313" key="11">
    <source>
        <dbReference type="Proteomes" id="UP000789739"/>
    </source>
</evidence>
<evidence type="ECO:0000259" key="9">
    <source>
        <dbReference type="PROSITE" id="PS50073"/>
    </source>
</evidence>
<keyword evidence="6" id="KW-0804">Transcription</keyword>
<dbReference type="InterPro" id="IPR036395">
    <property type="entry name" value="Cu_fist_DNA-bd_dom_sf"/>
</dbReference>
<dbReference type="PANTHER" id="PTHR28088:SF5">
    <property type="entry name" value="TRANSCRIPTIONAL ACTIVATOR HAA1-RELATED"/>
    <property type="match status" value="1"/>
</dbReference>
<dbReference type="SMART" id="SM00412">
    <property type="entry name" value="Cu_FIST"/>
    <property type="match status" value="1"/>
</dbReference>
<dbReference type="GO" id="GO:0006879">
    <property type="term" value="P:intracellular iron ion homeostasis"/>
    <property type="evidence" value="ECO:0007669"/>
    <property type="project" value="TreeGrafter"/>
</dbReference>
<evidence type="ECO:0000256" key="3">
    <source>
        <dbReference type="ARBA" id="ARBA00022833"/>
    </source>
</evidence>
<dbReference type="AlphaFoldDB" id="A0A9N9B1F1"/>
<dbReference type="Gene3D" id="3.90.430.10">
    <property type="entry name" value="Copper fist DNA-binding domain"/>
    <property type="match status" value="1"/>
</dbReference>
<dbReference type="GO" id="GO:0045944">
    <property type="term" value="P:positive regulation of transcription by RNA polymerase II"/>
    <property type="evidence" value="ECO:0007669"/>
    <property type="project" value="TreeGrafter"/>
</dbReference>
<feature type="region of interest" description="Disordered" evidence="8">
    <location>
        <begin position="177"/>
        <end position="207"/>
    </location>
</feature>
<keyword evidence="3" id="KW-0862">Zinc</keyword>
<dbReference type="SUPFAM" id="SSF57879">
    <property type="entry name" value="Zinc domain conserved in yeast copper-regulated transcription factors"/>
    <property type="match status" value="1"/>
</dbReference>
<reference evidence="10" key="1">
    <citation type="submission" date="2021-06" db="EMBL/GenBank/DDBJ databases">
        <authorList>
            <person name="Kallberg Y."/>
            <person name="Tangrot J."/>
            <person name="Rosling A."/>
        </authorList>
    </citation>
    <scope>NUCLEOTIDE SEQUENCE</scope>
    <source>
        <strain evidence="10">BR232B</strain>
    </source>
</reference>
<evidence type="ECO:0000256" key="1">
    <source>
        <dbReference type="ARBA" id="ARBA00004123"/>
    </source>
</evidence>
<comment type="caution">
    <text evidence="10">The sequence shown here is derived from an EMBL/GenBank/DDBJ whole genome shotgun (WGS) entry which is preliminary data.</text>
</comment>
<dbReference type="Pfam" id="PF00649">
    <property type="entry name" value="Copper-fist"/>
    <property type="match status" value="1"/>
</dbReference>
<accession>A0A9N9B1F1</accession>
<feature type="region of interest" description="Disordered" evidence="8">
    <location>
        <begin position="266"/>
        <end position="289"/>
    </location>
</feature>
<name>A0A9N9B1F1_9GLOM</name>
<dbReference type="InterPro" id="IPR001083">
    <property type="entry name" value="Cu_fist_DNA-bd_dom"/>
</dbReference>
<dbReference type="PROSITE" id="PS50073">
    <property type="entry name" value="COPPER_FIST_2"/>
    <property type="match status" value="1"/>
</dbReference>
<dbReference type="InterPro" id="IPR051763">
    <property type="entry name" value="Copper_Homeo_Regul"/>
</dbReference>
<feature type="domain" description="Copper-fist" evidence="9">
    <location>
        <begin position="24"/>
        <end position="63"/>
    </location>
</feature>
<gene>
    <name evidence="10" type="ORF">PBRASI_LOCUS5157</name>
</gene>
<evidence type="ECO:0000256" key="7">
    <source>
        <dbReference type="ARBA" id="ARBA00023242"/>
    </source>
</evidence>
<keyword evidence="4" id="KW-0186">Copper</keyword>
<dbReference type="FunFam" id="3.90.430.10:FF:000001">
    <property type="entry name" value="Copper fist DNA-binding protein"/>
    <property type="match status" value="1"/>
</dbReference>
<evidence type="ECO:0000256" key="5">
    <source>
        <dbReference type="ARBA" id="ARBA00023015"/>
    </source>
</evidence>
<dbReference type="PRINTS" id="PR00617">
    <property type="entry name" value="COPPERFIST"/>
</dbReference>
<evidence type="ECO:0000256" key="8">
    <source>
        <dbReference type="SAM" id="MobiDB-lite"/>
    </source>
</evidence>
<feature type="compositionally biased region" description="Polar residues" evidence="8">
    <location>
        <begin position="192"/>
        <end position="206"/>
    </location>
</feature>
<protein>
    <submittedName>
        <fullName evidence="10">9163_t:CDS:1</fullName>
    </submittedName>
</protein>
<dbReference type="GO" id="GO:0005634">
    <property type="term" value="C:nucleus"/>
    <property type="evidence" value="ECO:0007669"/>
    <property type="project" value="UniProtKB-SubCell"/>
</dbReference>
<dbReference type="GO" id="GO:0005507">
    <property type="term" value="F:copper ion binding"/>
    <property type="evidence" value="ECO:0007669"/>
    <property type="project" value="InterPro"/>
</dbReference>
<proteinExistence type="predicted"/>
<keyword evidence="7" id="KW-0539">Nucleus</keyword>
<dbReference type="GO" id="GO:0000981">
    <property type="term" value="F:DNA-binding transcription factor activity, RNA polymerase II-specific"/>
    <property type="evidence" value="ECO:0007669"/>
    <property type="project" value="TreeGrafter"/>
</dbReference>
<dbReference type="EMBL" id="CAJVPI010000581">
    <property type="protein sequence ID" value="CAG8552348.1"/>
    <property type="molecule type" value="Genomic_DNA"/>
</dbReference>
<keyword evidence="11" id="KW-1185">Reference proteome</keyword>
<dbReference type="SMART" id="SM01090">
    <property type="entry name" value="Copper-fist"/>
    <property type="match status" value="1"/>
</dbReference>
<evidence type="ECO:0000256" key="2">
    <source>
        <dbReference type="ARBA" id="ARBA00022723"/>
    </source>
</evidence>
<feature type="compositionally biased region" description="Basic residues" evidence="8">
    <location>
        <begin position="180"/>
        <end position="190"/>
    </location>
</feature>
<dbReference type="PANTHER" id="PTHR28088">
    <property type="entry name" value="TRANSCRIPTIONAL ACTIVATOR HAA1-RELATED"/>
    <property type="match status" value="1"/>
</dbReference>
<evidence type="ECO:0000256" key="6">
    <source>
        <dbReference type="ARBA" id="ARBA00023163"/>
    </source>
</evidence>
<feature type="compositionally biased region" description="Polar residues" evidence="8">
    <location>
        <begin position="273"/>
        <end position="282"/>
    </location>
</feature>
<keyword evidence="5" id="KW-0805">Transcription regulation</keyword>